<dbReference type="InterPro" id="IPR036236">
    <property type="entry name" value="Znf_C2H2_sf"/>
</dbReference>
<name>W1NSR5_AMBTC</name>
<dbReference type="Gramene" id="ERM98832">
    <property type="protein sequence ID" value="ERM98832"/>
    <property type="gene ID" value="AMTR_s00093p00164790"/>
</dbReference>
<dbReference type="PROSITE" id="PS50157">
    <property type="entry name" value="ZINC_FINGER_C2H2_2"/>
    <property type="match status" value="1"/>
</dbReference>
<dbReference type="InterPro" id="IPR055187">
    <property type="entry name" value="C2CH-3rd_BIRD-IDD"/>
</dbReference>
<evidence type="ECO:0000256" key="8">
    <source>
        <dbReference type="ARBA" id="ARBA00023242"/>
    </source>
</evidence>
<dbReference type="PANTHER" id="PTHR45878">
    <property type="entry name" value="ZINC FINGER PROTEIN WIP2"/>
    <property type="match status" value="1"/>
</dbReference>
<keyword evidence="4 10" id="KW-0863">Zinc-finger</keyword>
<dbReference type="AlphaFoldDB" id="W1NSR5"/>
<evidence type="ECO:0000256" key="9">
    <source>
        <dbReference type="ARBA" id="ARBA00023452"/>
    </source>
</evidence>
<dbReference type="GO" id="GO:0010468">
    <property type="term" value="P:regulation of gene expression"/>
    <property type="evidence" value="ECO:0000318"/>
    <property type="project" value="GO_Central"/>
</dbReference>
<organism evidence="12 13">
    <name type="scientific">Amborella trichopoda</name>
    <dbReference type="NCBI Taxonomy" id="13333"/>
    <lineage>
        <taxon>Eukaryota</taxon>
        <taxon>Viridiplantae</taxon>
        <taxon>Streptophyta</taxon>
        <taxon>Embryophyta</taxon>
        <taxon>Tracheophyta</taxon>
        <taxon>Spermatophyta</taxon>
        <taxon>Magnoliopsida</taxon>
        <taxon>Amborellales</taxon>
        <taxon>Amborellaceae</taxon>
        <taxon>Amborella</taxon>
    </lineage>
</organism>
<evidence type="ECO:0000313" key="12">
    <source>
        <dbReference type="EMBL" id="ERM98832.1"/>
    </source>
</evidence>
<keyword evidence="8" id="KW-0539">Nucleus</keyword>
<dbReference type="EMBL" id="KI395256">
    <property type="protein sequence ID" value="ERM98832.1"/>
    <property type="molecule type" value="Genomic_DNA"/>
</dbReference>
<keyword evidence="5" id="KW-0862">Zinc</keyword>
<evidence type="ECO:0000256" key="7">
    <source>
        <dbReference type="ARBA" id="ARBA00023163"/>
    </source>
</evidence>
<evidence type="ECO:0000256" key="6">
    <source>
        <dbReference type="ARBA" id="ARBA00023015"/>
    </source>
</evidence>
<dbReference type="STRING" id="13333.W1NSR5"/>
<dbReference type="FunFam" id="3.30.160.60:FF:000523">
    <property type="entry name" value="Zinc finger protein WIP2"/>
    <property type="match status" value="1"/>
</dbReference>
<dbReference type="GO" id="GO:0003700">
    <property type="term" value="F:DNA-binding transcription factor activity"/>
    <property type="evidence" value="ECO:0007669"/>
    <property type="project" value="InterPro"/>
</dbReference>
<evidence type="ECO:0000256" key="4">
    <source>
        <dbReference type="ARBA" id="ARBA00022771"/>
    </source>
</evidence>
<dbReference type="HOGENOM" id="CLU_052255_0_1_1"/>
<dbReference type="GO" id="GO:0010588">
    <property type="term" value="P:cotyledon vascular tissue pattern formation"/>
    <property type="evidence" value="ECO:0007669"/>
    <property type="project" value="EnsemblPlants"/>
</dbReference>
<protein>
    <recommendedName>
        <fullName evidence="11">C2H2-type domain-containing protein</fullName>
    </recommendedName>
</protein>
<evidence type="ECO:0000259" key="11">
    <source>
        <dbReference type="PROSITE" id="PS50157"/>
    </source>
</evidence>
<dbReference type="SMART" id="SM00355">
    <property type="entry name" value="ZnF_C2H2"/>
    <property type="match status" value="4"/>
</dbReference>
<keyword evidence="13" id="KW-1185">Reference proteome</keyword>
<dbReference type="GO" id="GO:0005634">
    <property type="term" value="C:nucleus"/>
    <property type="evidence" value="ECO:0000318"/>
    <property type="project" value="GO_Central"/>
</dbReference>
<evidence type="ECO:0000256" key="10">
    <source>
        <dbReference type="PROSITE-ProRule" id="PRU00042"/>
    </source>
</evidence>
<dbReference type="Pfam" id="PF23115">
    <property type="entry name" value="zf-C2H2_STOP2_3rd"/>
    <property type="match status" value="1"/>
</dbReference>
<keyword evidence="7" id="KW-0804">Transcription</keyword>
<accession>W1NSR5</accession>
<dbReference type="Pfam" id="PF13912">
    <property type="entry name" value="zf-C2H2_6"/>
    <property type="match status" value="1"/>
</dbReference>
<dbReference type="GO" id="GO:0010305">
    <property type="term" value="P:leaf vascular tissue pattern formation"/>
    <property type="evidence" value="ECO:0007669"/>
    <property type="project" value="EnsemblPlants"/>
</dbReference>
<sequence>MLHHHHLGPSPPLITRTAPSGACSRNWVGRFSEPTSCLGNVRQAEDQMEEEELLEEDAVFLSLAPPGQQRVSPNKHEQLHARALHSGNSDDGVTIALQIGATGGAVEGTVGVNGVRVLAEGQYWIPSPAQILVGPTQFACSVCNKSFNRYNNMQMHMWGHGSEYRKGPESLRGAKPSSLLRLPCYCCAEGCRNNIQHPRSRPLKDFRTLQTHYKRKHGAKPFACRKCGKLFAVRGDWRTHEKNCGKLWFCICGSDFKHKRSLKDHIRAFGPSHAPHSIDHLPAIVHHEVYEYDDQKGPSIVHQEEEDDDDEKEDYGNVHVCYDEDDYSCSGTSSC</sequence>
<comment type="similarity">
    <text evidence="9">Belongs to the WIP C2H2-type zinc-finger protein family.</text>
</comment>
<dbReference type="Pfam" id="PF22995">
    <property type="entry name" value="C2CH-3rd_BIRD-IDD"/>
    <property type="match status" value="1"/>
</dbReference>
<keyword evidence="3" id="KW-0677">Repeat</keyword>
<dbReference type="OrthoDB" id="6077919at2759"/>
<gene>
    <name evidence="12" type="ORF">AMTR_s00093p00164790</name>
</gene>
<evidence type="ECO:0000313" key="13">
    <source>
        <dbReference type="Proteomes" id="UP000017836"/>
    </source>
</evidence>
<dbReference type="GO" id="GO:0008270">
    <property type="term" value="F:zinc ion binding"/>
    <property type="evidence" value="ECO:0007669"/>
    <property type="project" value="UniProtKB-KW"/>
</dbReference>
<keyword evidence="2" id="KW-0479">Metal-binding</keyword>
<feature type="domain" description="C2H2-type" evidence="11">
    <location>
        <begin position="138"/>
        <end position="165"/>
    </location>
</feature>
<dbReference type="InterPro" id="IPR059161">
    <property type="entry name" value="Znf-C2H2_STOP1/2_3rd"/>
</dbReference>
<dbReference type="SUPFAM" id="SSF57667">
    <property type="entry name" value="beta-beta-alpha zinc fingers"/>
    <property type="match status" value="2"/>
</dbReference>
<comment type="subcellular location">
    <subcellularLocation>
        <location evidence="1">Nucleus</location>
    </subcellularLocation>
</comment>
<evidence type="ECO:0000256" key="3">
    <source>
        <dbReference type="ARBA" id="ARBA00022737"/>
    </source>
</evidence>
<evidence type="ECO:0000256" key="1">
    <source>
        <dbReference type="ARBA" id="ARBA00004123"/>
    </source>
</evidence>
<keyword evidence="6" id="KW-0805">Transcription regulation</keyword>
<dbReference type="PROSITE" id="PS00028">
    <property type="entry name" value="ZINC_FINGER_C2H2_1"/>
    <property type="match status" value="1"/>
</dbReference>
<dbReference type="InterPro" id="IPR013087">
    <property type="entry name" value="Znf_C2H2_type"/>
</dbReference>
<dbReference type="GO" id="GO:0048364">
    <property type="term" value="P:root development"/>
    <property type="evidence" value="ECO:0007669"/>
    <property type="project" value="EnsemblPlants"/>
</dbReference>
<dbReference type="OMA" id="AIHHEDA"/>
<dbReference type="InterPro" id="IPR043584">
    <property type="entry name" value="WIP1/2/3/4/5/6"/>
</dbReference>
<dbReference type="Proteomes" id="UP000017836">
    <property type="component" value="Unassembled WGS sequence"/>
</dbReference>
<dbReference type="PANTHER" id="PTHR45878:SF1">
    <property type="entry name" value="ZINC FINGER PROTEIN WIP2"/>
    <property type="match status" value="1"/>
</dbReference>
<proteinExistence type="inferred from homology"/>
<evidence type="ECO:0000256" key="5">
    <source>
        <dbReference type="ARBA" id="ARBA00022833"/>
    </source>
</evidence>
<evidence type="ECO:0000256" key="2">
    <source>
        <dbReference type="ARBA" id="ARBA00022723"/>
    </source>
</evidence>
<dbReference type="eggNOG" id="KOG1721">
    <property type="taxonomic scope" value="Eukaryota"/>
</dbReference>
<dbReference type="Gene3D" id="3.30.160.60">
    <property type="entry name" value="Classic Zinc Finger"/>
    <property type="match status" value="2"/>
</dbReference>
<dbReference type="GO" id="GO:0010087">
    <property type="term" value="P:phloem or xylem histogenesis"/>
    <property type="evidence" value="ECO:0007669"/>
    <property type="project" value="EnsemblPlants"/>
</dbReference>
<reference evidence="13" key="1">
    <citation type="journal article" date="2013" name="Science">
        <title>The Amborella genome and the evolution of flowering plants.</title>
        <authorList>
            <consortium name="Amborella Genome Project"/>
        </authorList>
    </citation>
    <scope>NUCLEOTIDE SEQUENCE [LARGE SCALE GENOMIC DNA]</scope>
</reference>